<evidence type="ECO:0000256" key="9">
    <source>
        <dbReference type="SAM" id="Phobius"/>
    </source>
</evidence>
<dbReference type="GO" id="GO:0016020">
    <property type="term" value="C:membrane"/>
    <property type="evidence" value="ECO:0007669"/>
    <property type="project" value="UniProtKB-SubCell"/>
</dbReference>
<evidence type="ECO:0000256" key="4">
    <source>
        <dbReference type="ARBA" id="ARBA00022692"/>
    </source>
</evidence>
<evidence type="ECO:0000256" key="5">
    <source>
        <dbReference type="ARBA" id="ARBA00022989"/>
    </source>
</evidence>
<evidence type="ECO:0000259" key="10">
    <source>
        <dbReference type="Pfam" id="PF01553"/>
    </source>
</evidence>
<evidence type="ECO:0000313" key="12">
    <source>
        <dbReference type="Proteomes" id="UP000193719"/>
    </source>
</evidence>
<evidence type="ECO:0000256" key="1">
    <source>
        <dbReference type="ARBA" id="ARBA00004370"/>
    </source>
</evidence>
<dbReference type="SUPFAM" id="SSF69593">
    <property type="entry name" value="Glycerol-3-phosphate (1)-acyltransferase"/>
    <property type="match status" value="1"/>
</dbReference>
<dbReference type="InterPro" id="IPR002123">
    <property type="entry name" value="Plipid/glycerol_acylTrfase"/>
</dbReference>
<evidence type="ECO:0000256" key="6">
    <source>
        <dbReference type="ARBA" id="ARBA00023098"/>
    </source>
</evidence>
<protein>
    <recommendedName>
        <fullName evidence="10">Phospholipid/glycerol acyltransferase domain-containing protein</fullName>
    </recommendedName>
</protein>
<comment type="similarity">
    <text evidence="2">Belongs to the 1-acyl-sn-glycerol-3-phosphate acyltransferase family.</text>
</comment>
<evidence type="ECO:0000256" key="3">
    <source>
        <dbReference type="ARBA" id="ARBA00022679"/>
    </source>
</evidence>
<gene>
    <name evidence="11" type="ORF">BCR36DRAFT_346961</name>
</gene>
<dbReference type="Pfam" id="PF01553">
    <property type="entry name" value="Acyltransferase"/>
    <property type="match status" value="1"/>
</dbReference>
<evidence type="ECO:0000256" key="7">
    <source>
        <dbReference type="ARBA" id="ARBA00023136"/>
    </source>
</evidence>
<keyword evidence="6" id="KW-0443">Lipid metabolism</keyword>
<dbReference type="STRING" id="1754191.A0A1Y1VHP7"/>
<reference evidence="11 12" key="1">
    <citation type="submission" date="2016-08" db="EMBL/GenBank/DDBJ databases">
        <title>Genomes of anaerobic fungi encode conserved fungal cellulosomes for biomass hydrolysis.</title>
        <authorList>
            <consortium name="DOE Joint Genome Institute"/>
            <person name="Haitjema C.H."/>
            <person name="Gilmore S.P."/>
            <person name="Henske J.K."/>
            <person name="Solomon K.V."/>
            <person name="De Groot R."/>
            <person name="Kuo A."/>
            <person name="Mondo S.J."/>
            <person name="Salamov A.A."/>
            <person name="Labutti K."/>
            <person name="Zhao Z."/>
            <person name="Chiniquy J."/>
            <person name="Barry K."/>
            <person name="Brewer H.M."/>
            <person name="Purvine S.O."/>
            <person name="Wright A.T."/>
            <person name="Boxma B."/>
            <person name="Van Alen T."/>
            <person name="Hackstein J.H."/>
            <person name="Baker S.E."/>
            <person name="Grigoriev I.V."/>
            <person name="O'Malley M.A."/>
        </authorList>
    </citation>
    <scope>NUCLEOTIDE SEQUENCE [LARGE SCALE GENOMIC DNA]</scope>
    <source>
        <strain evidence="12">finn</strain>
    </source>
</reference>
<dbReference type="EMBL" id="MCFH01000009">
    <property type="protein sequence ID" value="ORX55291.1"/>
    <property type="molecule type" value="Genomic_DNA"/>
</dbReference>
<dbReference type="GO" id="GO:0006629">
    <property type="term" value="P:lipid metabolic process"/>
    <property type="evidence" value="ECO:0007669"/>
    <property type="project" value="UniProtKB-KW"/>
</dbReference>
<keyword evidence="12" id="KW-1185">Reference proteome</keyword>
<keyword evidence="5 9" id="KW-1133">Transmembrane helix</keyword>
<comment type="subcellular location">
    <subcellularLocation>
        <location evidence="1">Membrane</location>
    </subcellularLocation>
</comment>
<dbReference type="OrthoDB" id="272512at2759"/>
<proteinExistence type="inferred from homology"/>
<organism evidence="11 12">
    <name type="scientific">Piromyces finnis</name>
    <dbReference type="NCBI Taxonomy" id="1754191"/>
    <lineage>
        <taxon>Eukaryota</taxon>
        <taxon>Fungi</taxon>
        <taxon>Fungi incertae sedis</taxon>
        <taxon>Chytridiomycota</taxon>
        <taxon>Chytridiomycota incertae sedis</taxon>
        <taxon>Neocallimastigomycetes</taxon>
        <taxon>Neocallimastigales</taxon>
        <taxon>Neocallimastigaceae</taxon>
        <taxon>Piromyces</taxon>
    </lineage>
</organism>
<name>A0A1Y1VHP7_9FUNG</name>
<evidence type="ECO:0000256" key="8">
    <source>
        <dbReference type="ARBA" id="ARBA00023315"/>
    </source>
</evidence>
<evidence type="ECO:0000256" key="2">
    <source>
        <dbReference type="ARBA" id="ARBA00008655"/>
    </source>
</evidence>
<feature type="transmembrane region" description="Helical" evidence="9">
    <location>
        <begin position="32"/>
        <end position="62"/>
    </location>
</feature>
<keyword evidence="4 9" id="KW-0812">Transmembrane</keyword>
<sequence length="343" mass="39026">MEKYSHWRDSGTGIQPFLPLKPPKSNSALDGILFFLNTFIIGPPLAIIRLSLIFIVFIMYLIQNIIIKLIPIDSIKWLLGKILFTLETRMVLFYMGFNWINSQKVTLTRGRKHAKKEITKVSHGDVIVCNCQSYVDVIYFLFKYNPIFIKIFENGKVKPISFLEAIKINGSYPELKEEEGASSLKDIIKEAKEKKSGPVVVFPEGTTTNGKGLLKFLPVFKDFTSKDELVLHVYSIKYQFSGYNISYTVGSKFGHLYNLCTKLHHSMSVKYLSAEESQFNDIAAQADLPNSIVEGQLGAHISKLIGQVLRIRKTGLGAKDKQEFLDYFNEINKKGYKNTKKTK</sequence>
<reference evidence="11 12" key="2">
    <citation type="submission" date="2016-08" db="EMBL/GenBank/DDBJ databases">
        <title>Pervasive Adenine N6-methylation of Active Genes in Fungi.</title>
        <authorList>
            <consortium name="DOE Joint Genome Institute"/>
            <person name="Mondo S.J."/>
            <person name="Dannebaum R.O."/>
            <person name="Kuo R.C."/>
            <person name="Labutti K."/>
            <person name="Haridas S."/>
            <person name="Kuo A."/>
            <person name="Salamov A."/>
            <person name="Ahrendt S.R."/>
            <person name="Lipzen A."/>
            <person name="Sullivan W."/>
            <person name="Andreopoulos W.B."/>
            <person name="Clum A."/>
            <person name="Lindquist E."/>
            <person name="Daum C."/>
            <person name="Ramamoorthy G.K."/>
            <person name="Gryganskyi A."/>
            <person name="Culley D."/>
            <person name="Magnuson J.K."/>
            <person name="James T.Y."/>
            <person name="O'Malley M.A."/>
            <person name="Stajich J.E."/>
            <person name="Spatafora J.W."/>
            <person name="Visel A."/>
            <person name="Grigoriev I.V."/>
        </authorList>
    </citation>
    <scope>NUCLEOTIDE SEQUENCE [LARGE SCALE GENOMIC DNA]</scope>
    <source>
        <strain evidence="12">finn</strain>
    </source>
</reference>
<accession>A0A1Y1VHP7</accession>
<keyword evidence="7 9" id="KW-0472">Membrane</keyword>
<evidence type="ECO:0000313" key="11">
    <source>
        <dbReference type="EMBL" id="ORX55291.1"/>
    </source>
</evidence>
<dbReference type="PANTHER" id="PTHR23063">
    <property type="entry name" value="PHOSPHOLIPID ACYLTRANSFERASE"/>
    <property type="match status" value="1"/>
</dbReference>
<feature type="transmembrane region" description="Helical" evidence="9">
    <location>
        <begin position="82"/>
        <end position="100"/>
    </location>
</feature>
<dbReference type="AlphaFoldDB" id="A0A1Y1VHP7"/>
<feature type="domain" description="Phospholipid/glycerol acyltransferase" evidence="10">
    <location>
        <begin position="116"/>
        <end position="216"/>
    </location>
</feature>
<comment type="caution">
    <text evidence="11">The sequence shown here is derived from an EMBL/GenBank/DDBJ whole genome shotgun (WGS) entry which is preliminary data.</text>
</comment>
<dbReference type="PANTHER" id="PTHR23063:SF60">
    <property type="entry name" value="LYSOPHOSPHATIDIC ACID:OLEOYL-COA ACYLTRANSFERASE 1"/>
    <property type="match status" value="1"/>
</dbReference>
<keyword evidence="8" id="KW-0012">Acyltransferase</keyword>
<dbReference type="Proteomes" id="UP000193719">
    <property type="component" value="Unassembled WGS sequence"/>
</dbReference>
<keyword evidence="3" id="KW-0808">Transferase</keyword>
<dbReference type="GO" id="GO:0016746">
    <property type="term" value="F:acyltransferase activity"/>
    <property type="evidence" value="ECO:0007669"/>
    <property type="project" value="UniProtKB-KW"/>
</dbReference>